<protein>
    <submittedName>
        <fullName evidence="1">Uncharacterized protein</fullName>
    </submittedName>
</protein>
<reference evidence="1 2" key="1">
    <citation type="submission" date="2019-08" db="EMBL/GenBank/DDBJ databases">
        <authorList>
            <person name="Peeters C."/>
        </authorList>
    </citation>
    <scope>NUCLEOTIDE SEQUENCE [LARGE SCALE GENOMIC DNA]</scope>
    <source>
        <strain evidence="1 2">LMG 31121</strain>
    </source>
</reference>
<gene>
    <name evidence="1" type="ORF">PSP31121_05047</name>
</gene>
<dbReference type="RefSeq" id="WP_150811200.1">
    <property type="nucleotide sequence ID" value="NZ_CABPSR010000022.1"/>
</dbReference>
<evidence type="ECO:0000313" key="2">
    <source>
        <dbReference type="Proteomes" id="UP000335538"/>
    </source>
</evidence>
<organism evidence="1 2">
    <name type="scientific">Pandoraea sputorum</name>
    <dbReference type="NCBI Taxonomy" id="93222"/>
    <lineage>
        <taxon>Bacteria</taxon>
        <taxon>Pseudomonadati</taxon>
        <taxon>Pseudomonadota</taxon>
        <taxon>Betaproteobacteria</taxon>
        <taxon>Burkholderiales</taxon>
        <taxon>Burkholderiaceae</taxon>
        <taxon>Pandoraea</taxon>
    </lineage>
</organism>
<dbReference type="Proteomes" id="UP000335538">
    <property type="component" value="Unassembled WGS sequence"/>
</dbReference>
<sequence>MTKLTVNPDSPSVEVVKAAMEEASVKDARGRNITLRKPGALAQFRLMEAVGGTNAGYIHMCMPLIYVAAIDGDPISPIRTKGEVEALVQRLEEDGLLAVAKGVEANFATPDPSKDIEVLKK</sequence>
<accession>A0A5E5BJ06</accession>
<dbReference type="EMBL" id="CABPSR010000022">
    <property type="protein sequence ID" value="VVE85025.1"/>
    <property type="molecule type" value="Genomic_DNA"/>
</dbReference>
<dbReference type="AlphaFoldDB" id="A0A5E5BJ06"/>
<name>A0A5E5BJ06_9BURK</name>
<proteinExistence type="predicted"/>
<evidence type="ECO:0000313" key="1">
    <source>
        <dbReference type="EMBL" id="VVE85025.1"/>
    </source>
</evidence>